<sequence length="352" mass="38095">MDTALELLHTTCAVVVLAAVLKRSSSTRSARSLFKQKAKLSFQLPLLTANTLKDLPTSPRVGNRFWGGVGLGGGITPVHTTFVPDISTIVRKGLQENMNPALNAQANLNTSGSGLTGKSLPGFDGFADVNPFTMKTLDAYRMHLWGKMAAQQHMHQQSLAHHQQHSSPSGLASNMRPHFFTGTNKANLPPPHAPSSNYGSTLSALLSGKHSAAASSSYPTPPASPLMPAKSIVSPKEREMQAQREKEQQQAMLAAVASQTILRKLGSAFWDAFTGASTSTFRPNKRPRNLTEEEAAAITRNFSRGDFYVGSSAPVQDRSPSPRQAHPRRRRSRPLHRRRGPSVAFFAPSSSL</sequence>
<gene>
    <name evidence="2" type="ORF">NLJ89_g2818</name>
</gene>
<evidence type="ECO:0000313" key="3">
    <source>
        <dbReference type="Proteomes" id="UP001148786"/>
    </source>
</evidence>
<name>A0A9W8MW36_9AGAR</name>
<reference evidence="2" key="1">
    <citation type="submission" date="2022-07" db="EMBL/GenBank/DDBJ databases">
        <title>Genome Sequence of Agrocybe chaxingu.</title>
        <authorList>
            <person name="Buettner E."/>
        </authorList>
    </citation>
    <scope>NUCLEOTIDE SEQUENCE</scope>
    <source>
        <strain evidence="2">MP-N11</strain>
    </source>
</reference>
<feature type="region of interest" description="Disordered" evidence="1">
    <location>
        <begin position="307"/>
        <end position="352"/>
    </location>
</feature>
<dbReference type="EMBL" id="JANKHO010000185">
    <property type="protein sequence ID" value="KAJ3513679.1"/>
    <property type="molecule type" value="Genomic_DNA"/>
</dbReference>
<keyword evidence="3" id="KW-1185">Reference proteome</keyword>
<feature type="compositionally biased region" description="Basic residues" evidence="1">
    <location>
        <begin position="325"/>
        <end position="340"/>
    </location>
</feature>
<dbReference type="Proteomes" id="UP001148786">
    <property type="component" value="Unassembled WGS sequence"/>
</dbReference>
<dbReference type="OrthoDB" id="5571888at2759"/>
<comment type="caution">
    <text evidence="2">The sequence shown here is derived from an EMBL/GenBank/DDBJ whole genome shotgun (WGS) entry which is preliminary data.</text>
</comment>
<evidence type="ECO:0000256" key="1">
    <source>
        <dbReference type="SAM" id="MobiDB-lite"/>
    </source>
</evidence>
<accession>A0A9W8MW36</accession>
<organism evidence="2 3">
    <name type="scientific">Agrocybe chaxingu</name>
    <dbReference type="NCBI Taxonomy" id="84603"/>
    <lineage>
        <taxon>Eukaryota</taxon>
        <taxon>Fungi</taxon>
        <taxon>Dikarya</taxon>
        <taxon>Basidiomycota</taxon>
        <taxon>Agaricomycotina</taxon>
        <taxon>Agaricomycetes</taxon>
        <taxon>Agaricomycetidae</taxon>
        <taxon>Agaricales</taxon>
        <taxon>Agaricineae</taxon>
        <taxon>Strophariaceae</taxon>
        <taxon>Agrocybe</taxon>
    </lineage>
</organism>
<feature type="region of interest" description="Disordered" evidence="1">
    <location>
        <begin position="154"/>
        <end position="201"/>
    </location>
</feature>
<evidence type="ECO:0000313" key="2">
    <source>
        <dbReference type="EMBL" id="KAJ3513679.1"/>
    </source>
</evidence>
<feature type="compositionally biased region" description="Low complexity" evidence="1">
    <location>
        <begin position="154"/>
        <end position="167"/>
    </location>
</feature>
<dbReference type="AlphaFoldDB" id="A0A9W8MW36"/>
<protein>
    <submittedName>
        <fullName evidence="2">Uncharacterized protein</fullName>
    </submittedName>
</protein>
<proteinExistence type="predicted"/>